<dbReference type="AlphaFoldDB" id="A0A366DPS3"/>
<dbReference type="InterPro" id="IPR000182">
    <property type="entry name" value="GNAT_dom"/>
</dbReference>
<dbReference type="InterPro" id="IPR031165">
    <property type="entry name" value="GNAT_YJDJ"/>
</dbReference>
<dbReference type="EMBL" id="QNRE01000004">
    <property type="protein sequence ID" value="RBO91469.1"/>
    <property type="molecule type" value="Genomic_DNA"/>
</dbReference>
<evidence type="ECO:0000313" key="4">
    <source>
        <dbReference type="Proteomes" id="UP000252586"/>
    </source>
</evidence>
<name>A0A366DPS3_9NOCA</name>
<evidence type="ECO:0000313" key="3">
    <source>
        <dbReference type="EMBL" id="RBO91469.1"/>
    </source>
</evidence>
<dbReference type="GO" id="GO:0016747">
    <property type="term" value="F:acyltransferase activity, transferring groups other than amino-acyl groups"/>
    <property type="evidence" value="ECO:0007669"/>
    <property type="project" value="InterPro"/>
</dbReference>
<gene>
    <name evidence="3" type="ORF">DFR74_104171</name>
</gene>
<keyword evidence="4" id="KW-1185">Reference proteome</keyword>
<dbReference type="InterPro" id="IPR045057">
    <property type="entry name" value="Gcn5-rel_NAT"/>
</dbReference>
<feature type="domain" description="N-acetyltransferase" evidence="1">
    <location>
        <begin position="1"/>
        <end position="103"/>
    </location>
</feature>
<organism evidence="3 4">
    <name type="scientific">Nocardia puris</name>
    <dbReference type="NCBI Taxonomy" id="208602"/>
    <lineage>
        <taxon>Bacteria</taxon>
        <taxon>Bacillati</taxon>
        <taxon>Actinomycetota</taxon>
        <taxon>Actinomycetes</taxon>
        <taxon>Mycobacteriales</taxon>
        <taxon>Nocardiaceae</taxon>
        <taxon>Nocardia</taxon>
    </lineage>
</organism>
<dbReference type="PROSITE" id="PS51186">
    <property type="entry name" value="GNAT"/>
    <property type="match status" value="1"/>
</dbReference>
<feature type="domain" description="N-acetyltransferase" evidence="2">
    <location>
        <begin position="6"/>
        <end position="92"/>
    </location>
</feature>
<dbReference type="Proteomes" id="UP000252586">
    <property type="component" value="Unassembled WGS sequence"/>
</dbReference>
<dbReference type="STRING" id="1210090.GCA_001613185_00767"/>
<dbReference type="PROSITE" id="PS51729">
    <property type="entry name" value="GNAT_YJDJ"/>
    <property type="match status" value="1"/>
</dbReference>
<evidence type="ECO:0000259" key="1">
    <source>
        <dbReference type="PROSITE" id="PS51186"/>
    </source>
</evidence>
<dbReference type="OrthoDB" id="5405911at2"/>
<sequence>MSTEVRDNTAQQRFEIYVDGAVAGHTEYQDTASERAFVHTEIDPRYEGRGYAKQLVAAALSRSRDEGFGILPLCPMVRHFVETHPEYIASVPQWARTRFGLPQ</sequence>
<protein>
    <submittedName>
        <fullName evidence="3">Uncharacterized protein</fullName>
    </submittedName>
</protein>
<dbReference type="PANTHER" id="PTHR31435">
    <property type="entry name" value="PROTEIN NATD1"/>
    <property type="match status" value="1"/>
</dbReference>
<dbReference type="CDD" id="cd04301">
    <property type="entry name" value="NAT_SF"/>
    <property type="match status" value="1"/>
</dbReference>
<dbReference type="Pfam" id="PF14542">
    <property type="entry name" value="Acetyltransf_CG"/>
    <property type="match status" value="1"/>
</dbReference>
<evidence type="ECO:0000259" key="2">
    <source>
        <dbReference type="PROSITE" id="PS51729"/>
    </source>
</evidence>
<dbReference type="InterPro" id="IPR016181">
    <property type="entry name" value="Acyl_CoA_acyltransferase"/>
</dbReference>
<dbReference type="RefSeq" id="WP_067503262.1">
    <property type="nucleotide sequence ID" value="NZ_CP107943.1"/>
</dbReference>
<dbReference type="SUPFAM" id="SSF55729">
    <property type="entry name" value="Acyl-CoA N-acyltransferases (Nat)"/>
    <property type="match status" value="1"/>
</dbReference>
<dbReference type="Gene3D" id="3.40.630.30">
    <property type="match status" value="1"/>
</dbReference>
<comment type="caution">
    <text evidence="3">The sequence shown here is derived from an EMBL/GenBank/DDBJ whole genome shotgun (WGS) entry which is preliminary data.</text>
</comment>
<proteinExistence type="predicted"/>
<accession>A0A366DPS3</accession>
<reference evidence="3 4" key="1">
    <citation type="submission" date="2018-06" db="EMBL/GenBank/DDBJ databases">
        <title>Genomic Encyclopedia of Type Strains, Phase IV (KMG-IV): sequencing the most valuable type-strain genomes for metagenomic binning, comparative biology and taxonomic classification.</title>
        <authorList>
            <person name="Goeker M."/>
        </authorList>
    </citation>
    <scope>NUCLEOTIDE SEQUENCE [LARGE SCALE GENOMIC DNA]</scope>
    <source>
        <strain evidence="3 4">DSM 44599</strain>
    </source>
</reference>
<dbReference type="PANTHER" id="PTHR31435:SF10">
    <property type="entry name" value="BSR4717 PROTEIN"/>
    <property type="match status" value="1"/>
</dbReference>